<dbReference type="InterPro" id="IPR050143">
    <property type="entry name" value="TRIM/RBCC"/>
</dbReference>
<dbReference type="InterPro" id="IPR013083">
    <property type="entry name" value="Znf_RING/FYVE/PHD"/>
</dbReference>
<dbReference type="InterPro" id="IPR017907">
    <property type="entry name" value="Znf_RING_CS"/>
</dbReference>
<evidence type="ECO:0000313" key="6">
    <source>
        <dbReference type="EMBL" id="VDN94448.1"/>
    </source>
</evidence>
<sequence length="362" mass="41289">MTLADFFLSKYSSSKKMTEEDDNCDEFLLEAMVCSICFTIFDEPKQLQCGHSFCALCIDQLCKDVGQEYTCPLCRAHFTIPPVINYSLKGLVSRIKERDAMIKHCQQCLRITKPEDQYCCDDCDHIDRIEHVRCGLCVINGHAKMGHTVSKYGESKERVKTARQILQEMVTETLQILNECQKLVTDRISCIEDLFKLLEEQRAQFQALEISLNNDEFISKNDIDMKLEHARRLREIYTRTASEFATLMNTMFSKIAAITERTGVELASQTAYKDVADKKELTTQSAQEQTQSWFEYQRNGRVRALCSVIARRNAAIARRHLITFSESSDSESSMDLTSSSASTVSFTSLHISNNQAILAHQT</sequence>
<dbReference type="SUPFAM" id="SSF57850">
    <property type="entry name" value="RING/U-box"/>
    <property type="match status" value="1"/>
</dbReference>
<reference evidence="8" key="1">
    <citation type="submission" date="2017-02" db="UniProtKB">
        <authorList>
            <consortium name="WormBaseParasite"/>
        </authorList>
    </citation>
    <scope>IDENTIFICATION</scope>
</reference>
<dbReference type="InterPro" id="IPR027370">
    <property type="entry name" value="Znf-RING_euk"/>
</dbReference>
<evidence type="ECO:0000313" key="8">
    <source>
        <dbReference type="WBParaSite" id="BPAG_0001333501-mRNA-1"/>
    </source>
</evidence>
<dbReference type="Pfam" id="PF13445">
    <property type="entry name" value="zf-RING_UBOX"/>
    <property type="match status" value="1"/>
</dbReference>
<dbReference type="Proteomes" id="UP000278627">
    <property type="component" value="Unassembled WGS sequence"/>
</dbReference>
<gene>
    <name evidence="6" type="ORF">BPAG_LOCUS13263</name>
</gene>
<proteinExistence type="predicted"/>
<dbReference type="SMART" id="SM00184">
    <property type="entry name" value="RING"/>
    <property type="match status" value="1"/>
</dbReference>
<feature type="domain" description="RING-type" evidence="5">
    <location>
        <begin position="34"/>
        <end position="75"/>
    </location>
</feature>
<evidence type="ECO:0000256" key="4">
    <source>
        <dbReference type="PROSITE-ProRule" id="PRU00175"/>
    </source>
</evidence>
<name>A0A0N4TWM0_BRUPA</name>
<dbReference type="WBParaSite" id="BPAG_0001333501-mRNA-1">
    <property type="protein sequence ID" value="BPAG_0001333501-mRNA-1"/>
    <property type="gene ID" value="BPAG_0001333501"/>
</dbReference>
<dbReference type="GO" id="GO:0008270">
    <property type="term" value="F:zinc ion binding"/>
    <property type="evidence" value="ECO:0007669"/>
    <property type="project" value="UniProtKB-KW"/>
</dbReference>
<evidence type="ECO:0000256" key="2">
    <source>
        <dbReference type="ARBA" id="ARBA00022771"/>
    </source>
</evidence>
<dbReference type="AlphaFoldDB" id="A0A0N4TWM0"/>
<dbReference type="Gene3D" id="3.30.40.10">
    <property type="entry name" value="Zinc/RING finger domain, C3HC4 (zinc finger)"/>
    <property type="match status" value="1"/>
</dbReference>
<keyword evidence="2 4" id="KW-0863">Zinc-finger</keyword>
<reference evidence="6 7" key="2">
    <citation type="submission" date="2018-11" db="EMBL/GenBank/DDBJ databases">
        <authorList>
            <consortium name="Pathogen Informatics"/>
        </authorList>
    </citation>
    <scope>NUCLEOTIDE SEQUENCE [LARGE SCALE GENOMIC DNA]</scope>
</reference>
<evidence type="ECO:0000256" key="3">
    <source>
        <dbReference type="ARBA" id="ARBA00022833"/>
    </source>
</evidence>
<keyword evidence="1" id="KW-0479">Metal-binding</keyword>
<dbReference type="PROSITE" id="PS50089">
    <property type="entry name" value="ZF_RING_2"/>
    <property type="match status" value="1"/>
</dbReference>
<dbReference type="InterPro" id="IPR001841">
    <property type="entry name" value="Znf_RING"/>
</dbReference>
<protein>
    <submittedName>
        <fullName evidence="8">RING-type domain-containing protein</fullName>
    </submittedName>
</protein>
<evidence type="ECO:0000256" key="1">
    <source>
        <dbReference type="ARBA" id="ARBA00022723"/>
    </source>
</evidence>
<evidence type="ECO:0000313" key="7">
    <source>
        <dbReference type="Proteomes" id="UP000278627"/>
    </source>
</evidence>
<keyword evidence="7" id="KW-1185">Reference proteome</keyword>
<dbReference type="PROSITE" id="PS00518">
    <property type="entry name" value="ZF_RING_1"/>
    <property type="match status" value="1"/>
</dbReference>
<keyword evidence="3" id="KW-0862">Zinc</keyword>
<accession>A0A0N4TWM0</accession>
<evidence type="ECO:0000259" key="5">
    <source>
        <dbReference type="PROSITE" id="PS50089"/>
    </source>
</evidence>
<organism evidence="8">
    <name type="scientific">Brugia pahangi</name>
    <name type="common">Filarial nematode worm</name>
    <dbReference type="NCBI Taxonomy" id="6280"/>
    <lineage>
        <taxon>Eukaryota</taxon>
        <taxon>Metazoa</taxon>
        <taxon>Ecdysozoa</taxon>
        <taxon>Nematoda</taxon>
        <taxon>Chromadorea</taxon>
        <taxon>Rhabditida</taxon>
        <taxon>Spirurina</taxon>
        <taxon>Spiruromorpha</taxon>
        <taxon>Filarioidea</taxon>
        <taxon>Onchocercidae</taxon>
        <taxon>Brugia</taxon>
    </lineage>
</organism>
<dbReference type="PANTHER" id="PTHR24103">
    <property type="entry name" value="E3 UBIQUITIN-PROTEIN LIGASE TRIM"/>
    <property type="match status" value="1"/>
</dbReference>
<dbReference type="STRING" id="6280.A0A0N4TWM0"/>
<dbReference type="EMBL" id="UZAD01013371">
    <property type="protein sequence ID" value="VDN94448.1"/>
    <property type="molecule type" value="Genomic_DNA"/>
</dbReference>